<keyword evidence="3" id="KW-1185">Reference proteome</keyword>
<dbReference type="AlphaFoldDB" id="A0A1G5DFS8"/>
<protein>
    <recommendedName>
        <fullName evidence="4">Lipoprotein</fullName>
    </recommendedName>
</protein>
<feature type="transmembrane region" description="Helical" evidence="1">
    <location>
        <begin position="6"/>
        <end position="28"/>
    </location>
</feature>
<name>A0A1G5DFS8_9BACT</name>
<gene>
    <name evidence="2" type="ORF">SAMN05216233_104163</name>
</gene>
<organism evidence="2 3">
    <name type="scientific">Desulfoluna spongiiphila</name>
    <dbReference type="NCBI Taxonomy" id="419481"/>
    <lineage>
        <taxon>Bacteria</taxon>
        <taxon>Pseudomonadati</taxon>
        <taxon>Thermodesulfobacteriota</taxon>
        <taxon>Desulfobacteria</taxon>
        <taxon>Desulfobacterales</taxon>
        <taxon>Desulfolunaceae</taxon>
        <taxon>Desulfoluna</taxon>
    </lineage>
</organism>
<proteinExistence type="predicted"/>
<evidence type="ECO:0000313" key="3">
    <source>
        <dbReference type="Proteomes" id="UP000198870"/>
    </source>
</evidence>
<sequence>MGGSGVRIVYVGIMACLVAIGGCSPVAAPVKQPPAWVMNPSNGGKVAGVGSCRPHINGFSAQRKVAIRRGLDEIAMQKGMTISNVALVGTSGTRAGTTTSMESWSFQTVDNQKVTAVVKASWRDPVTEELFVWVISN</sequence>
<reference evidence="2 3" key="1">
    <citation type="submission" date="2016-10" db="EMBL/GenBank/DDBJ databases">
        <authorList>
            <person name="de Groot N.N."/>
        </authorList>
    </citation>
    <scope>NUCLEOTIDE SEQUENCE [LARGE SCALE GENOMIC DNA]</scope>
    <source>
        <strain evidence="2 3">AA1</strain>
    </source>
</reference>
<dbReference type="STRING" id="419481.SAMN05216233_104163"/>
<dbReference type="Proteomes" id="UP000198870">
    <property type="component" value="Unassembled WGS sequence"/>
</dbReference>
<dbReference type="EMBL" id="FMUX01000004">
    <property type="protein sequence ID" value="SCY13496.1"/>
    <property type="molecule type" value="Genomic_DNA"/>
</dbReference>
<evidence type="ECO:0008006" key="4">
    <source>
        <dbReference type="Google" id="ProtNLM"/>
    </source>
</evidence>
<dbReference type="PROSITE" id="PS51257">
    <property type="entry name" value="PROKAR_LIPOPROTEIN"/>
    <property type="match status" value="1"/>
</dbReference>
<keyword evidence="1" id="KW-0472">Membrane</keyword>
<evidence type="ECO:0000313" key="2">
    <source>
        <dbReference type="EMBL" id="SCY13496.1"/>
    </source>
</evidence>
<keyword evidence="1" id="KW-0812">Transmembrane</keyword>
<accession>A0A1G5DFS8</accession>
<evidence type="ECO:0000256" key="1">
    <source>
        <dbReference type="SAM" id="Phobius"/>
    </source>
</evidence>
<keyword evidence="1" id="KW-1133">Transmembrane helix</keyword>